<evidence type="ECO:0000256" key="1">
    <source>
        <dbReference type="SAM" id="MobiDB-lite"/>
    </source>
</evidence>
<evidence type="ECO:0000313" key="2">
    <source>
        <dbReference type="EMBL" id="GBM27400.1"/>
    </source>
</evidence>
<organism evidence="2 3">
    <name type="scientific">Araneus ventricosus</name>
    <name type="common">Orbweaver spider</name>
    <name type="synonym">Epeira ventricosa</name>
    <dbReference type="NCBI Taxonomy" id="182803"/>
    <lineage>
        <taxon>Eukaryota</taxon>
        <taxon>Metazoa</taxon>
        <taxon>Ecdysozoa</taxon>
        <taxon>Arthropoda</taxon>
        <taxon>Chelicerata</taxon>
        <taxon>Arachnida</taxon>
        <taxon>Araneae</taxon>
        <taxon>Araneomorphae</taxon>
        <taxon>Entelegynae</taxon>
        <taxon>Araneoidea</taxon>
        <taxon>Araneidae</taxon>
        <taxon>Araneus</taxon>
    </lineage>
</organism>
<protein>
    <submittedName>
        <fullName evidence="2">Uncharacterized protein</fullName>
    </submittedName>
</protein>
<comment type="caution">
    <text evidence="2">The sequence shown here is derived from an EMBL/GenBank/DDBJ whole genome shotgun (WGS) entry which is preliminary data.</text>
</comment>
<reference evidence="2 3" key="1">
    <citation type="journal article" date="2019" name="Sci. Rep.">
        <title>Orb-weaving spider Araneus ventricosus genome elucidates the spidroin gene catalogue.</title>
        <authorList>
            <person name="Kono N."/>
            <person name="Nakamura H."/>
            <person name="Ohtoshi R."/>
            <person name="Moran D.A.P."/>
            <person name="Shinohara A."/>
            <person name="Yoshida Y."/>
            <person name="Fujiwara M."/>
            <person name="Mori M."/>
            <person name="Tomita M."/>
            <person name="Arakawa K."/>
        </authorList>
    </citation>
    <scope>NUCLEOTIDE SEQUENCE [LARGE SCALE GENOMIC DNA]</scope>
</reference>
<evidence type="ECO:0000313" key="3">
    <source>
        <dbReference type="Proteomes" id="UP000499080"/>
    </source>
</evidence>
<dbReference type="Proteomes" id="UP000499080">
    <property type="component" value="Unassembled WGS sequence"/>
</dbReference>
<keyword evidence="3" id="KW-1185">Reference proteome</keyword>
<name>A0A4Y2EE44_ARAVE</name>
<proteinExistence type="predicted"/>
<dbReference type="AlphaFoldDB" id="A0A4Y2EE44"/>
<accession>A0A4Y2EE44</accession>
<gene>
    <name evidence="2" type="ORF">AVEN_250430_1</name>
</gene>
<dbReference type="EMBL" id="BGPR01000584">
    <property type="protein sequence ID" value="GBM27400.1"/>
    <property type="molecule type" value="Genomic_DNA"/>
</dbReference>
<feature type="region of interest" description="Disordered" evidence="1">
    <location>
        <begin position="35"/>
        <end position="61"/>
    </location>
</feature>
<feature type="compositionally biased region" description="Low complexity" evidence="1">
    <location>
        <begin position="44"/>
        <end position="57"/>
    </location>
</feature>
<sequence length="90" mass="9798">MTCKIPPTAITSINVTSIPIPQKFLKISSPTERSFIKQQKVQSPGPSKKAAPKAPVPDQSFGTLSLMKSSQKNDHLSFTSKHLQTTLFSS</sequence>